<organism evidence="8 9">
    <name type="scientific">Stylosanthes scabra</name>
    <dbReference type="NCBI Taxonomy" id="79078"/>
    <lineage>
        <taxon>Eukaryota</taxon>
        <taxon>Viridiplantae</taxon>
        <taxon>Streptophyta</taxon>
        <taxon>Embryophyta</taxon>
        <taxon>Tracheophyta</taxon>
        <taxon>Spermatophyta</taxon>
        <taxon>Magnoliopsida</taxon>
        <taxon>eudicotyledons</taxon>
        <taxon>Gunneridae</taxon>
        <taxon>Pentapetalae</taxon>
        <taxon>rosids</taxon>
        <taxon>fabids</taxon>
        <taxon>Fabales</taxon>
        <taxon>Fabaceae</taxon>
        <taxon>Papilionoideae</taxon>
        <taxon>50 kb inversion clade</taxon>
        <taxon>dalbergioids sensu lato</taxon>
        <taxon>Dalbergieae</taxon>
        <taxon>Pterocarpus clade</taxon>
        <taxon>Stylosanthes</taxon>
    </lineage>
</organism>
<dbReference type="PANTHER" id="PTHR33248">
    <property type="entry name" value="ZINC ION-BINDING PROTEIN"/>
    <property type="match status" value="1"/>
</dbReference>
<evidence type="ECO:0000256" key="6">
    <source>
        <dbReference type="SAM" id="Phobius"/>
    </source>
</evidence>
<accession>A0ABU6QCW7</accession>
<feature type="transmembrane region" description="Helical" evidence="6">
    <location>
        <begin position="139"/>
        <end position="156"/>
    </location>
</feature>
<feature type="domain" description="GRF-type" evidence="7">
    <location>
        <begin position="44"/>
        <end position="88"/>
    </location>
</feature>
<evidence type="ECO:0000256" key="3">
    <source>
        <dbReference type="ARBA" id="ARBA00022833"/>
    </source>
</evidence>
<keyword evidence="3" id="KW-0862">Zinc</keyword>
<evidence type="ECO:0000256" key="1">
    <source>
        <dbReference type="ARBA" id="ARBA00022723"/>
    </source>
</evidence>
<comment type="caution">
    <text evidence="8">The sequence shown here is derived from an EMBL/GenBank/DDBJ whole genome shotgun (WGS) entry which is preliminary data.</text>
</comment>
<dbReference type="Pfam" id="PF06839">
    <property type="entry name" value="Zn_ribbon_GRF"/>
    <property type="match status" value="1"/>
</dbReference>
<dbReference type="PROSITE" id="PS51999">
    <property type="entry name" value="ZF_GRF"/>
    <property type="match status" value="1"/>
</dbReference>
<sequence>MESEGGSSRSKKSVRAGASENTGSSYAPFDSKCRDDRDGVAPKCYCGGYAIRYLSRTRNNPNRLFFGCPFYKQPGTPYCSYFMWLDKHLTKLGNVKDVKDGEGADDVEEHDALFKVIERVAMLENMVAAMEKLRNVKKWIVLSSVVALLFAAYVVGS</sequence>
<keyword evidence="1" id="KW-0479">Metal-binding</keyword>
<evidence type="ECO:0000313" key="8">
    <source>
        <dbReference type="EMBL" id="MED6109757.1"/>
    </source>
</evidence>
<evidence type="ECO:0000313" key="9">
    <source>
        <dbReference type="Proteomes" id="UP001341840"/>
    </source>
</evidence>
<feature type="region of interest" description="Disordered" evidence="5">
    <location>
        <begin position="1"/>
        <end position="26"/>
    </location>
</feature>
<evidence type="ECO:0000256" key="4">
    <source>
        <dbReference type="PROSITE-ProRule" id="PRU01343"/>
    </source>
</evidence>
<dbReference type="Proteomes" id="UP001341840">
    <property type="component" value="Unassembled WGS sequence"/>
</dbReference>
<keyword evidence="2 4" id="KW-0863">Zinc-finger</keyword>
<name>A0ABU6QCW7_9FABA</name>
<evidence type="ECO:0000259" key="7">
    <source>
        <dbReference type="PROSITE" id="PS51999"/>
    </source>
</evidence>
<evidence type="ECO:0000256" key="5">
    <source>
        <dbReference type="SAM" id="MobiDB-lite"/>
    </source>
</evidence>
<proteinExistence type="predicted"/>
<dbReference type="EMBL" id="JASCZI010000179">
    <property type="protein sequence ID" value="MED6109757.1"/>
    <property type="molecule type" value="Genomic_DNA"/>
</dbReference>
<protein>
    <recommendedName>
        <fullName evidence="7">GRF-type domain-containing protein</fullName>
    </recommendedName>
</protein>
<gene>
    <name evidence="8" type="ORF">PIB30_036510</name>
</gene>
<keyword evidence="6" id="KW-0812">Transmembrane</keyword>
<evidence type="ECO:0000256" key="2">
    <source>
        <dbReference type="ARBA" id="ARBA00022771"/>
    </source>
</evidence>
<keyword evidence="6" id="KW-0472">Membrane</keyword>
<reference evidence="8 9" key="1">
    <citation type="journal article" date="2023" name="Plants (Basel)">
        <title>Bridging the Gap: Combining Genomics and Transcriptomics Approaches to Understand Stylosanthes scabra, an Orphan Legume from the Brazilian Caatinga.</title>
        <authorList>
            <person name="Ferreira-Neto J.R.C."/>
            <person name="da Silva M.D."/>
            <person name="Binneck E."/>
            <person name="de Melo N.F."/>
            <person name="da Silva R.H."/>
            <person name="de Melo A.L.T.M."/>
            <person name="Pandolfi V."/>
            <person name="Bustamante F.O."/>
            <person name="Brasileiro-Vidal A.C."/>
            <person name="Benko-Iseppon A.M."/>
        </authorList>
    </citation>
    <scope>NUCLEOTIDE SEQUENCE [LARGE SCALE GENOMIC DNA]</scope>
    <source>
        <tissue evidence="8">Leaves</tissue>
    </source>
</reference>
<keyword evidence="6" id="KW-1133">Transmembrane helix</keyword>
<dbReference type="InterPro" id="IPR010666">
    <property type="entry name" value="Znf_GRF"/>
</dbReference>
<keyword evidence="9" id="KW-1185">Reference proteome</keyword>